<feature type="region of interest" description="Disordered" evidence="1">
    <location>
        <begin position="1"/>
        <end position="59"/>
    </location>
</feature>
<reference evidence="2 3" key="1">
    <citation type="submission" date="2024-01" db="EMBL/GenBank/DDBJ databases">
        <title>Genome assemblies of Stephania.</title>
        <authorList>
            <person name="Yang L."/>
        </authorList>
    </citation>
    <scope>NUCLEOTIDE SEQUENCE [LARGE SCALE GENOMIC DNA]</scope>
    <source>
        <strain evidence="2">YNDBR</strain>
        <tissue evidence="2">Leaf</tissue>
    </source>
</reference>
<evidence type="ECO:0000313" key="2">
    <source>
        <dbReference type="EMBL" id="KAK9142399.1"/>
    </source>
</evidence>
<organism evidence="2 3">
    <name type="scientific">Stephania yunnanensis</name>
    <dbReference type="NCBI Taxonomy" id="152371"/>
    <lineage>
        <taxon>Eukaryota</taxon>
        <taxon>Viridiplantae</taxon>
        <taxon>Streptophyta</taxon>
        <taxon>Embryophyta</taxon>
        <taxon>Tracheophyta</taxon>
        <taxon>Spermatophyta</taxon>
        <taxon>Magnoliopsida</taxon>
        <taxon>Ranunculales</taxon>
        <taxon>Menispermaceae</taxon>
        <taxon>Menispermoideae</taxon>
        <taxon>Cissampelideae</taxon>
        <taxon>Stephania</taxon>
    </lineage>
</organism>
<dbReference type="Proteomes" id="UP001420932">
    <property type="component" value="Unassembled WGS sequence"/>
</dbReference>
<name>A0AAP0JYZ6_9MAGN</name>
<evidence type="ECO:0000256" key="1">
    <source>
        <dbReference type="SAM" id="MobiDB-lite"/>
    </source>
</evidence>
<sequence length="141" mass="15771">MEKLRLSKGDEAGDWSPLPKPNGNQFRKKKAILLKQRQNEEDEFEPPSSRPGKEKIDDYPRACGVSLHRLCRPEGRGDHNFSPLRPPPSLLVNRESYCISTKVEQEADSESTSEVITKYGLFSLTTRGLAIVTKNGNNSSA</sequence>
<keyword evidence="3" id="KW-1185">Reference proteome</keyword>
<dbReference type="AlphaFoldDB" id="A0AAP0JYZ6"/>
<proteinExistence type="predicted"/>
<accession>A0AAP0JYZ6</accession>
<dbReference type="EMBL" id="JBBNAF010000005">
    <property type="protein sequence ID" value="KAK9142399.1"/>
    <property type="molecule type" value="Genomic_DNA"/>
</dbReference>
<comment type="caution">
    <text evidence="2">The sequence shown here is derived from an EMBL/GenBank/DDBJ whole genome shotgun (WGS) entry which is preliminary data.</text>
</comment>
<feature type="compositionally biased region" description="Basic and acidic residues" evidence="1">
    <location>
        <begin position="1"/>
        <end position="11"/>
    </location>
</feature>
<gene>
    <name evidence="2" type="ORF">Syun_011799</name>
</gene>
<evidence type="ECO:0000313" key="3">
    <source>
        <dbReference type="Proteomes" id="UP001420932"/>
    </source>
</evidence>
<protein>
    <submittedName>
        <fullName evidence="2">Uncharacterized protein</fullName>
    </submittedName>
</protein>